<dbReference type="InterPro" id="IPR007219">
    <property type="entry name" value="XnlR_reg_dom"/>
</dbReference>
<dbReference type="RefSeq" id="XP_001210691.1">
    <property type="nucleotide sequence ID" value="XM_001210691.1"/>
</dbReference>
<dbReference type="PANTHER" id="PTHR31001:SF82">
    <property type="entry name" value="ZN(II)2CYS6 TRANSCRIPTION FACTOR (EUROFUNG)"/>
    <property type="match status" value="1"/>
</dbReference>
<dbReference type="EMBL" id="CH476594">
    <property type="protein sequence ID" value="EAU39251.1"/>
    <property type="molecule type" value="Genomic_DNA"/>
</dbReference>
<sequence>MRRVLGYLQELSFMDSLIQEYYAISEAAVIPKPLVLNSLAQVKADHSLRKGFSETEITWILENTIQQFDIQPTIEGRDFHELFTGPNLRLETVALIYSLAGIANMFCLTQDKSSPRNLLEYRSLFAKRMLLASDTILQICKILTPVNDLTIWVLYENVILSTVVYGDYSSTKWHRLGELSTHMFELGLHRDSHQSSDLPPFLVESRRRLFAAAYQLDKSIATFLGRPPRITQRHSDCRLPLDIGDEALSSNAQIALASQSLDSNGWNLHGRFQRSAWIRLRFLISTFREEILELSLQSSKEETADQLR</sequence>
<dbReference type="GeneID" id="4355359"/>
<dbReference type="HOGENOM" id="CLU_903093_0_0_1"/>
<dbReference type="SMART" id="SM00906">
    <property type="entry name" value="Fungal_trans"/>
    <property type="match status" value="1"/>
</dbReference>
<reference evidence="7" key="1">
    <citation type="submission" date="2005-09" db="EMBL/GenBank/DDBJ databases">
        <title>Annotation of the Aspergillus terreus NIH2624 genome.</title>
        <authorList>
            <person name="Birren B.W."/>
            <person name="Lander E.S."/>
            <person name="Galagan J.E."/>
            <person name="Nusbaum C."/>
            <person name="Devon K."/>
            <person name="Henn M."/>
            <person name="Ma L.-J."/>
            <person name="Jaffe D.B."/>
            <person name="Butler J."/>
            <person name="Alvarez P."/>
            <person name="Gnerre S."/>
            <person name="Grabherr M."/>
            <person name="Kleber M."/>
            <person name="Mauceli E.W."/>
            <person name="Brockman W."/>
            <person name="Rounsley S."/>
            <person name="Young S.K."/>
            <person name="LaButti K."/>
            <person name="Pushparaj V."/>
            <person name="DeCaprio D."/>
            <person name="Crawford M."/>
            <person name="Koehrsen M."/>
            <person name="Engels R."/>
            <person name="Montgomery P."/>
            <person name="Pearson M."/>
            <person name="Howarth C."/>
            <person name="Larson L."/>
            <person name="Luoma S."/>
            <person name="White J."/>
            <person name="Alvarado L."/>
            <person name="Kodira C.D."/>
            <person name="Zeng Q."/>
            <person name="Oleary S."/>
            <person name="Yandava C."/>
            <person name="Denning D.W."/>
            <person name="Nierman W.C."/>
            <person name="Milne T."/>
            <person name="Madden K."/>
        </authorList>
    </citation>
    <scope>NUCLEOTIDE SEQUENCE [LARGE SCALE GENOMIC DNA]</scope>
    <source>
        <strain evidence="7">NIH 2624 / FGSC A1156</strain>
    </source>
</reference>
<dbReference type="GO" id="GO:0003677">
    <property type="term" value="F:DNA binding"/>
    <property type="evidence" value="ECO:0007669"/>
    <property type="project" value="InterPro"/>
</dbReference>
<evidence type="ECO:0000313" key="7">
    <source>
        <dbReference type="Proteomes" id="UP000007963"/>
    </source>
</evidence>
<dbReference type="Pfam" id="PF04082">
    <property type="entry name" value="Fungal_trans"/>
    <property type="match status" value="1"/>
</dbReference>
<proteinExistence type="predicted"/>
<dbReference type="CDD" id="cd12148">
    <property type="entry name" value="fungal_TF_MHR"/>
    <property type="match status" value="1"/>
</dbReference>
<gene>
    <name evidence="6" type="ORF">ATEG_00605</name>
</gene>
<keyword evidence="2" id="KW-0805">Transcription regulation</keyword>
<protein>
    <recommendedName>
        <fullName evidence="5">Xylanolytic transcriptional activator regulatory domain-containing protein</fullName>
    </recommendedName>
</protein>
<dbReference type="GO" id="GO:0005634">
    <property type="term" value="C:nucleus"/>
    <property type="evidence" value="ECO:0007669"/>
    <property type="project" value="UniProtKB-SubCell"/>
</dbReference>
<comment type="subcellular location">
    <subcellularLocation>
        <location evidence="1">Nucleus</location>
    </subcellularLocation>
</comment>
<dbReference type="OrthoDB" id="6612291at2759"/>
<evidence type="ECO:0000256" key="4">
    <source>
        <dbReference type="ARBA" id="ARBA00023242"/>
    </source>
</evidence>
<dbReference type="PANTHER" id="PTHR31001">
    <property type="entry name" value="UNCHARACTERIZED TRANSCRIPTIONAL REGULATORY PROTEIN"/>
    <property type="match status" value="1"/>
</dbReference>
<feature type="domain" description="Xylanolytic transcriptional activator regulatory" evidence="5">
    <location>
        <begin position="172"/>
        <end position="246"/>
    </location>
</feature>
<evidence type="ECO:0000256" key="2">
    <source>
        <dbReference type="ARBA" id="ARBA00023015"/>
    </source>
</evidence>
<dbReference type="AlphaFoldDB" id="Q0D0C9"/>
<evidence type="ECO:0000313" key="6">
    <source>
        <dbReference type="EMBL" id="EAU39251.1"/>
    </source>
</evidence>
<dbReference type="eggNOG" id="ENOG502SH47">
    <property type="taxonomic scope" value="Eukaryota"/>
</dbReference>
<keyword evidence="3" id="KW-0804">Transcription</keyword>
<dbReference type="STRING" id="341663.Q0D0C9"/>
<organism evidence="6 7">
    <name type="scientific">Aspergillus terreus (strain NIH 2624 / FGSC A1156)</name>
    <dbReference type="NCBI Taxonomy" id="341663"/>
    <lineage>
        <taxon>Eukaryota</taxon>
        <taxon>Fungi</taxon>
        <taxon>Dikarya</taxon>
        <taxon>Ascomycota</taxon>
        <taxon>Pezizomycotina</taxon>
        <taxon>Eurotiomycetes</taxon>
        <taxon>Eurotiomycetidae</taxon>
        <taxon>Eurotiales</taxon>
        <taxon>Aspergillaceae</taxon>
        <taxon>Aspergillus</taxon>
        <taxon>Aspergillus subgen. Circumdati</taxon>
    </lineage>
</organism>
<accession>Q0D0C9</accession>
<dbReference type="OMA" id="TEITWIL"/>
<keyword evidence="4" id="KW-0539">Nucleus</keyword>
<name>Q0D0C9_ASPTN</name>
<evidence type="ECO:0000259" key="5">
    <source>
        <dbReference type="SMART" id="SM00906"/>
    </source>
</evidence>
<dbReference type="Proteomes" id="UP000007963">
    <property type="component" value="Unassembled WGS sequence"/>
</dbReference>
<dbReference type="InterPro" id="IPR050613">
    <property type="entry name" value="Sec_Metabolite_Reg"/>
</dbReference>
<dbReference type="GO" id="GO:0008270">
    <property type="term" value="F:zinc ion binding"/>
    <property type="evidence" value="ECO:0007669"/>
    <property type="project" value="InterPro"/>
</dbReference>
<evidence type="ECO:0000256" key="1">
    <source>
        <dbReference type="ARBA" id="ARBA00004123"/>
    </source>
</evidence>
<dbReference type="VEuPathDB" id="FungiDB:ATEG_00605"/>
<evidence type="ECO:0000256" key="3">
    <source>
        <dbReference type="ARBA" id="ARBA00023163"/>
    </source>
</evidence>
<dbReference type="GO" id="GO:0006351">
    <property type="term" value="P:DNA-templated transcription"/>
    <property type="evidence" value="ECO:0007669"/>
    <property type="project" value="InterPro"/>
</dbReference>